<dbReference type="InterPro" id="IPR000719">
    <property type="entry name" value="Prot_kinase_dom"/>
</dbReference>
<evidence type="ECO:0000313" key="6">
    <source>
        <dbReference type="EMBL" id="MDI1485881.1"/>
    </source>
</evidence>
<comment type="similarity">
    <text evidence="1">Belongs to the protein kinase superfamily. TKL Ser/Thr protein kinase family.</text>
</comment>
<dbReference type="GO" id="GO:0005524">
    <property type="term" value="F:ATP binding"/>
    <property type="evidence" value="ECO:0007669"/>
    <property type="project" value="UniProtKB-KW"/>
</dbReference>
<dbReference type="CDD" id="cd00180">
    <property type="entry name" value="PKc"/>
    <property type="match status" value="1"/>
</dbReference>
<dbReference type="InterPro" id="IPR051681">
    <property type="entry name" value="Ser/Thr_Kinases-Pseudokinases"/>
</dbReference>
<sequence length="1062" mass="117706">MAQEPLDFFASDTFQSYTTSFPFRTRRKSSVVPGATRHSAIYSTSTTVLHDTLISFLSYIKTNDIPILPVTKPEIRTVLGEGASFLVNSAEVPRDYVDPSTGRLFPKGTIVALKRAKLINDMEDLTGDRIRVIFNELLTMNHPPLAAHPNIVNLLGVGFETEGPSDTQNAMPVLIPEAAELGNLAECLETARKEDRPLAFHEKMSLCLDVLHGMEILHACDVVHGDVKAENILVFEKDDSKGTRGAEGFRLHCKLTDFGVSRLPSGELVLGGSRPWQAPECHRGAYLRIEDAKRTDIYSFGMLLWRVCLDGDPFKSLGEFEGETAAERRKERNQAITQKKDGDSLVQHVCNSLALSDQFSRTQLDMLCEVISITLLKDPKRRELDVRRIIRLLTPDTWFQPRHVLPPARLPIDVHTNLLDLEKWHSEFEGISPVVQSFIVQGYRDYALSPQHELQSDHEEKRSAAAYQLAVCCANGFGGKFHPSECIKWLTFAAERGSQHAQDSLPKFLEAFPQASTPFRSPWAAAGDDNHSTLSSSWGSDFISSGLTPMNKESPSSSTPSTMTFLSAAENCNYFMMEKMLDEGIKPTSSGDGVSPLHFLSSWDLTKAEKIGQRLIEAGADANAIAERGSTVGGTPLMWSVYGNHVDHSLTLLKLGANSMVAANNGEDSLAFAAKLHLADHLRLLLENTRPAHVRGHLHRLIEAAAGGESCFTRINRHGKDWQSAATDTLELLQGWNLLFTDATNFQELVIPAVYRGLLSPYGRMNTAVQMDFLDYAKVKPSGLNDLLRESILSYNEGLLVALLDRGASADSKWNGKTLLHLCAKIPDHSLAATAFAPRLLTQGSLLDSPDDNAITPWMDAVLERNAINLGAIKFLLKYTANKELFRDGSFMVNQKKQISALQLASSLSLPRSHGMKTEVMGTFLTILDKFASGPSQLDFRSDGLLPDASAIDIAAAKGNVHAVKALVKRGAQLPDAKRISGWAQAKLSITDDFMQKKNMERCIYIIRHWEKDPKTTLKMADDWTNLRTIDESKVESSWEGLVWMYKDRKGLRKEESSIPRP</sequence>
<dbReference type="InterPro" id="IPR011009">
    <property type="entry name" value="Kinase-like_dom_sf"/>
</dbReference>
<evidence type="ECO:0000256" key="3">
    <source>
        <dbReference type="ARBA" id="ARBA00022840"/>
    </source>
</evidence>
<evidence type="ECO:0000256" key="4">
    <source>
        <dbReference type="PROSITE-ProRule" id="PRU00023"/>
    </source>
</evidence>
<accession>A0AA43TNW3</accession>
<dbReference type="SUPFAM" id="SSF48403">
    <property type="entry name" value="Ankyrin repeat"/>
    <property type="match status" value="1"/>
</dbReference>
<dbReference type="SMART" id="SM00220">
    <property type="entry name" value="S_TKc"/>
    <property type="match status" value="1"/>
</dbReference>
<dbReference type="InterPro" id="IPR001245">
    <property type="entry name" value="Ser-Thr/Tyr_kinase_cat_dom"/>
</dbReference>
<organism evidence="6 7">
    <name type="scientific">Ramalina farinacea</name>
    <dbReference type="NCBI Taxonomy" id="258253"/>
    <lineage>
        <taxon>Eukaryota</taxon>
        <taxon>Fungi</taxon>
        <taxon>Dikarya</taxon>
        <taxon>Ascomycota</taxon>
        <taxon>Pezizomycotina</taxon>
        <taxon>Lecanoromycetes</taxon>
        <taxon>OSLEUM clade</taxon>
        <taxon>Lecanoromycetidae</taxon>
        <taxon>Lecanorales</taxon>
        <taxon>Lecanorineae</taxon>
        <taxon>Ramalinaceae</taxon>
        <taxon>Ramalina</taxon>
    </lineage>
</organism>
<feature type="domain" description="Protein kinase" evidence="5">
    <location>
        <begin position="73"/>
        <end position="399"/>
    </location>
</feature>
<dbReference type="SMART" id="SM00248">
    <property type="entry name" value="ANK"/>
    <property type="match status" value="5"/>
</dbReference>
<dbReference type="PROSITE" id="PS50011">
    <property type="entry name" value="PROTEIN_KINASE_DOM"/>
    <property type="match status" value="1"/>
</dbReference>
<evidence type="ECO:0000259" key="5">
    <source>
        <dbReference type="PROSITE" id="PS50011"/>
    </source>
</evidence>
<keyword evidence="7" id="KW-1185">Reference proteome</keyword>
<comment type="caution">
    <text evidence="6">The sequence shown here is derived from an EMBL/GenBank/DDBJ whole genome shotgun (WGS) entry which is preliminary data.</text>
</comment>
<dbReference type="InterPro" id="IPR036770">
    <property type="entry name" value="Ankyrin_rpt-contain_sf"/>
</dbReference>
<gene>
    <name evidence="6" type="ORF">OHK93_004070</name>
</gene>
<keyword evidence="2" id="KW-0547">Nucleotide-binding</keyword>
<dbReference type="GO" id="GO:0004672">
    <property type="term" value="F:protein kinase activity"/>
    <property type="evidence" value="ECO:0007669"/>
    <property type="project" value="InterPro"/>
</dbReference>
<dbReference type="PANTHER" id="PTHR44329">
    <property type="entry name" value="SERINE/THREONINE-PROTEIN KINASE TNNI3K-RELATED"/>
    <property type="match status" value="1"/>
</dbReference>
<dbReference type="PROSITE" id="PS50088">
    <property type="entry name" value="ANK_REPEAT"/>
    <property type="match status" value="1"/>
</dbReference>
<dbReference type="InterPro" id="IPR008271">
    <property type="entry name" value="Ser/Thr_kinase_AS"/>
</dbReference>
<evidence type="ECO:0000256" key="2">
    <source>
        <dbReference type="ARBA" id="ARBA00022741"/>
    </source>
</evidence>
<dbReference type="PROSITE" id="PS00108">
    <property type="entry name" value="PROTEIN_KINASE_ST"/>
    <property type="match status" value="1"/>
</dbReference>
<dbReference type="Gene3D" id="1.10.510.10">
    <property type="entry name" value="Transferase(Phosphotransferase) domain 1"/>
    <property type="match status" value="1"/>
</dbReference>
<dbReference type="Proteomes" id="UP001161017">
    <property type="component" value="Unassembled WGS sequence"/>
</dbReference>
<keyword evidence="3" id="KW-0067">ATP-binding</keyword>
<dbReference type="Pfam" id="PF07714">
    <property type="entry name" value="PK_Tyr_Ser-Thr"/>
    <property type="match status" value="1"/>
</dbReference>
<dbReference type="Gene3D" id="1.25.40.20">
    <property type="entry name" value="Ankyrin repeat-containing domain"/>
    <property type="match status" value="2"/>
</dbReference>
<feature type="repeat" description="ANK" evidence="4">
    <location>
        <begin position="592"/>
        <end position="627"/>
    </location>
</feature>
<evidence type="ECO:0000313" key="7">
    <source>
        <dbReference type="Proteomes" id="UP001161017"/>
    </source>
</evidence>
<dbReference type="EMBL" id="JAPUFD010000002">
    <property type="protein sequence ID" value="MDI1485881.1"/>
    <property type="molecule type" value="Genomic_DNA"/>
</dbReference>
<dbReference type="AlphaFoldDB" id="A0AA43TNW3"/>
<name>A0AA43TNW3_9LECA</name>
<proteinExistence type="inferred from homology"/>
<dbReference type="PANTHER" id="PTHR44329:SF298">
    <property type="entry name" value="MIXED LINEAGE KINASE DOMAIN-LIKE PROTEIN"/>
    <property type="match status" value="1"/>
</dbReference>
<evidence type="ECO:0000256" key="1">
    <source>
        <dbReference type="ARBA" id="ARBA00005843"/>
    </source>
</evidence>
<dbReference type="InterPro" id="IPR002110">
    <property type="entry name" value="Ankyrin_rpt"/>
</dbReference>
<dbReference type="GO" id="GO:0097527">
    <property type="term" value="P:necroptotic signaling pathway"/>
    <property type="evidence" value="ECO:0007669"/>
    <property type="project" value="TreeGrafter"/>
</dbReference>
<protein>
    <recommendedName>
        <fullName evidence="5">Protein kinase domain-containing protein</fullName>
    </recommendedName>
</protein>
<dbReference type="SUPFAM" id="SSF56112">
    <property type="entry name" value="Protein kinase-like (PK-like)"/>
    <property type="match status" value="1"/>
</dbReference>
<keyword evidence="4" id="KW-0040">ANK repeat</keyword>
<reference evidence="6" key="1">
    <citation type="journal article" date="2023" name="Genome Biol. Evol.">
        <title>First Whole Genome Sequence and Flow Cytometry Genome Size Data for the Lichen-Forming Fungus Ramalina farinacea (Ascomycota).</title>
        <authorList>
            <person name="Llewellyn T."/>
            <person name="Mian S."/>
            <person name="Hill R."/>
            <person name="Leitch I.J."/>
            <person name="Gaya E."/>
        </authorList>
    </citation>
    <scope>NUCLEOTIDE SEQUENCE</scope>
    <source>
        <strain evidence="6">LIQ254RAFAR</strain>
    </source>
</reference>